<comment type="caution">
    <text evidence="2">The sequence shown here is derived from an EMBL/GenBank/DDBJ whole genome shotgun (WGS) entry which is preliminary data.</text>
</comment>
<dbReference type="EMBL" id="MLAW01000018">
    <property type="protein sequence ID" value="OJJ25338.1"/>
    <property type="molecule type" value="Genomic_DNA"/>
</dbReference>
<proteinExistence type="predicted"/>
<reference evidence="2" key="1">
    <citation type="submission" date="2016-10" db="EMBL/GenBank/DDBJ databases">
        <title>CRISPR-Cas defence system in Roseofilum reptotaenium: evidence of a bacteriophage-cyanobacterium arms race in the coral black band disease.</title>
        <authorList>
            <person name="Buerger P."/>
            <person name="Wood-Charlson E.M."/>
            <person name="Weynberg K.D."/>
            <person name="Willis B."/>
            <person name="Van Oppen M.J."/>
        </authorList>
    </citation>
    <scope>NUCLEOTIDE SEQUENCE [LARGE SCALE GENOMIC DNA]</scope>
    <source>
        <strain evidence="2">AO1-A</strain>
    </source>
</reference>
<protein>
    <submittedName>
        <fullName evidence="2">Uncharacterized protein</fullName>
    </submittedName>
</protein>
<keyword evidence="3" id="KW-1185">Reference proteome</keyword>
<dbReference type="AlphaFoldDB" id="A0A1L9QRN1"/>
<evidence type="ECO:0000313" key="2">
    <source>
        <dbReference type="EMBL" id="OJJ25338.1"/>
    </source>
</evidence>
<name>A0A1L9QRN1_9CYAN</name>
<gene>
    <name evidence="2" type="ORF">BI308_11995</name>
</gene>
<evidence type="ECO:0000313" key="3">
    <source>
        <dbReference type="Proteomes" id="UP000183940"/>
    </source>
</evidence>
<dbReference type="Proteomes" id="UP000183940">
    <property type="component" value="Unassembled WGS sequence"/>
</dbReference>
<feature type="transmembrane region" description="Helical" evidence="1">
    <location>
        <begin position="38"/>
        <end position="56"/>
    </location>
</feature>
<feature type="transmembrane region" description="Helical" evidence="1">
    <location>
        <begin position="68"/>
        <end position="87"/>
    </location>
</feature>
<feature type="transmembrane region" description="Helical" evidence="1">
    <location>
        <begin position="15"/>
        <end position="33"/>
    </location>
</feature>
<keyword evidence="1" id="KW-0812">Transmembrane</keyword>
<organism evidence="2 3">
    <name type="scientific">Roseofilum reptotaenium AO1-A</name>
    <dbReference type="NCBI Taxonomy" id="1925591"/>
    <lineage>
        <taxon>Bacteria</taxon>
        <taxon>Bacillati</taxon>
        <taxon>Cyanobacteriota</taxon>
        <taxon>Cyanophyceae</taxon>
        <taxon>Desertifilales</taxon>
        <taxon>Desertifilaceae</taxon>
        <taxon>Roseofilum</taxon>
    </lineage>
</organism>
<sequence>MTALDPSGLPAGASVFYGLAILCIVIAIACLFAQTHPVTLRIIGTVIFCAYIAYVIDSFQTDNLGRAIVGFMVWGIPSGYLAVMGRYPSWGTASEGLNPKDDQSKIE</sequence>
<keyword evidence="1" id="KW-1133">Transmembrane helix</keyword>
<accession>A0A1L9QRN1</accession>
<keyword evidence="1" id="KW-0472">Membrane</keyword>
<evidence type="ECO:0000256" key="1">
    <source>
        <dbReference type="SAM" id="Phobius"/>
    </source>
</evidence>